<feature type="region of interest" description="Disordered" evidence="1">
    <location>
        <begin position="315"/>
        <end position="348"/>
    </location>
</feature>
<reference evidence="2" key="1">
    <citation type="submission" date="2016-10" db="EMBL/GenBank/DDBJ databases">
        <title>Genome sequence of Streptomyces mangrovisoli MUSC 149.</title>
        <authorList>
            <person name="Lee L.-H."/>
            <person name="Ser H.-L."/>
        </authorList>
    </citation>
    <scope>NUCLEOTIDE SEQUENCE [LARGE SCALE GENOMIC DNA]</scope>
    <source>
        <strain evidence="2">MUSC 149</strain>
    </source>
</reference>
<dbReference type="PANTHER" id="PTHR48228:SF5">
    <property type="entry name" value="ALPHA-METHYLACYL-COA RACEMASE"/>
    <property type="match status" value="1"/>
</dbReference>
<evidence type="ECO:0000313" key="3">
    <source>
        <dbReference type="Proteomes" id="UP000034196"/>
    </source>
</evidence>
<organism evidence="2 3">
    <name type="scientific">Streptomyces mangrovisoli</name>
    <dbReference type="NCBI Taxonomy" id="1428628"/>
    <lineage>
        <taxon>Bacteria</taxon>
        <taxon>Bacillati</taxon>
        <taxon>Actinomycetota</taxon>
        <taxon>Actinomycetes</taxon>
        <taxon>Kitasatosporales</taxon>
        <taxon>Streptomycetaceae</taxon>
        <taxon>Streptomyces</taxon>
    </lineage>
</organism>
<dbReference type="Gene3D" id="3.30.1540.10">
    <property type="entry name" value="formyl-coa transferase, domain 3"/>
    <property type="match status" value="1"/>
</dbReference>
<dbReference type="InterPro" id="IPR044855">
    <property type="entry name" value="CoA-Trfase_III_dom3_sf"/>
</dbReference>
<dbReference type="GO" id="GO:0003824">
    <property type="term" value="F:catalytic activity"/>
    <property type="evidence" value="ECO:0007669"/>
    <property type="project" value="InterPro"/>
</dbReference>
<dbReference type="InterPro" id="IPR023606">
    <property type="entry name" value="CoA-Trfase_III_dom_1_sf"/>
</dbReference>
<dbReference type="STRING" id="1428628.WN71_008735"/>
<dbReference type="SUPFAM" id="SSF89796">
    <property type="entry name" value="CoA-transferase family III (CaiB/BaiF)"/>
    <property type="match status" value="1"/>
</dbReference>
<dbReference type="Gene3D" id="3.40.50.10540">
    <property type="entry name" value="Crotonobetainyl-coa:carnitine coa-transferase, domain 1"/>
    <property type="match status" value="1"/>
</dbReference>
<gene>
    <name evidence="2" type="ORF">WN71_008735</name>
</gene>
<dbReference type="Pfam" id="PF02515">
    <property type="entry name" value="CoA_transf_3"/>
    <property type="match status" value="1"/>
</dbReference>
<evidence type="ECO:0000256" key="1">
    <source>
        <dbReference type="SAM" id="MobiDB-lite"/>
    </source>
</evidence>
<protein>
    <submittedName>
        <fullName evidence="2">Carnitine dehydratase</fullName>
    </submittedName>
</protein>
<dbReference type="Proteomes" id="UP000034196">
    <property type="component" value="Unassembled WGS sequence"/>
</dbReference>
<dbReference type="InterPro" id="IPR003673">
    <property type="entry name" value="CoA-Trfase_fam_III"/>
</dbReference>
<sequence>MDRTVSAGPLAGVRVVELGGLGPGPFCGMLLADLGAEVIRVDRPADAGRATRHPVLHRSRTSVAVDLKHPEGSEAVRRVIAGADAVIEGFRPGAVERLGLGPDVCLAGNPKLVYGRMTGWGQDGPLAQEPGHDINYIALAGALHAIAPADGDPVPPVNLVGDFGGGGMLLALGLVSALLHARTTGQGQVVDAAMTDGTALLLAMTYGFLAQGAWEDRPGVNLLDGGAPFYAVYRCADGGHVAVGAIEPQFYAALLDVLGLRDDERFARQRDRANWPAMKAVLKETFASRTRDDWSVAFEGKGACVTPVLSLTEAAGHPHNTARGTHRRGAHGGPEPAPAPRFSATPADEPVPAPVIGAHTADVLTAVAGFTDDEVDTLRRKGIVG</sequence>
<comment type="caution">
    <text evidence="2">The sequence shown here is derived from an EMBL/GenBank/DDBJ whole genome shotgun (WGS) entry which is preliminary data.</text>
</comment>
<dbReference type="EMBL" id="LAVA02000017">
    <property type="protein sequence ID" value="OIJ68294.1"/>
    <property type="molecule type" value="Genomic_DNA"/>
</dbReference>
<dbReference type="PANTHER" id="PTHR48228">
    <property type="entry name" value="SUCCINYL-COA--D-CITRAMALATE COA-TRANSFERASE"/>
    <property type="match status" value="1"/>
</dbReference>
<dbReference type="OrthoDB" id="9797653at2"/>
<keyword evidence="3" id="KW-1185">Reference proteome</keyword>
<evidence type="ECO:0000313" key="2">
    <source>
        <dbReference type="EMBL" id="OIJ68294.1"/>
    </source>
</evidence>
<name>A0A1J4P4C3_9ACTN</name>
<dbReference type="AlphaFoldDB" id="A0A1J4P4C3"/>
<proteinExistence type="predicted"/>
<accession>A0A1J4P4C3</accession>
<dbReference type="InterPro" id="IPR050509">
    <property type="entry name" value="CoA-transferase_III"/>
</dbReference>